<evidence type="ECO:0000259" key="1">
    <source>
        <dbReference type="Pfam" id="PF19434"/>
    </source>
</evidence>
<protein>
    <recommendedName>
        <fullName evidence="1">Dynamin-like GTPase OPA1 C-terminal domain-containing protein</fullName>
    </recommendedName>
</protein>
<keyword evidence="3" id="KW-1185">Reference proteome</keyword>
<feature type="domain" description="Dynamin-like GTPase OPA1 C-terminal" evidence="1">
    <location>
        <begin position="1"/>
        <end position="173"/>
    </location>
</feature>
<dbReference type="Proteomes" id="UP000708208">
    <property type="component" value="Unassembled WGS sequence"/>
</dbReference>
<reference evidence="2" key="1">
    <citation type="submission" date="2021-06" db="EMBL/GenBank/DDBJ databases">
        <authorList>
            <person name="Hodson N. C."/>
            <person name="Mongue J. A."/>
            <person name="Jaron S. K."/>
        </authorList>
    </citation>
    <scope>NUCLEOTIDE SEQUENCE</scope>
</reference>
<dbReference type="AlphaFoldDB" id="A0A8J2LR91"/>
<dbReference type="OrthoDB" id="415706at2759"/>
<organism evidence="2 3">
    <name type="scientific">Allacma fusca</name>
    <dbReference type="NCBI Taxonomy" id="39272"/>
    <lineage>
        <taxon>Eukaryota</taxon>
        <taxon>Metazoa</taxon>
        <taxon>Ecdysozoa</taxon>
        <taxon>Arthropoda</taxon>
        <taxon>Hexapoda</taxon>
        <taxon>Collembola</taxon>
        <taxon>Symphypleona</taxon>
        <taxon>Sminthuridae</taxon>
        <taxon>Allacma</taxon>
    </lineage>
</organism>
<sequence>LKQNVIEEAFKRHSWEGKANEVLRVIQLNTLEDRSVNDKVQWDRAVKFMEEFLSDKLKNSENLLHELVGPGFYERWVYWKYVTPEQSVKSLIKSELEHLMNTNRADCQFKSNLSQEEYNIVRRQLESRGIKVDMESIRNTWFSVYRRHFIKHSLNKCYECKKGFWIYSKNVENSE</sequence>
<evidence type="ECO:0000313" key="2">
    <source>
        <dbReference type="EMBL" id="CAG7826565.1"/>
    </source>
</evidence>
<name>A0A8J2LR91_9HEXA</name>
<dbReference type="EMBL" id="CAJVCH010540261">
    <property type="protein sequence ID" value="CAG7826565.1"/>
    <property type="molecule type" value="Genomic_DNA"/>
</dbReference>
<dbReference type="Pfam" id="PF19434">
    <property type="entry name" value="OPA1_C"/>
    <property type="match status" value="1"/>
</dbReference>
<dbReference type="InterPro" id="IPR045817">
    <property type="entry name" value="OPA1_C"/>
</dbReference>
<gene>
    <name evidence="2" type="ORF">AFUS01_LOCUS36612</name>
</gene>
<comment type="caution">
    <text evidence="2">The sequence shown here is derived from an EMBL/GenBank/DDBJ whole genome shotgun (WGS) entry which is preliminary data.</text>
</comment>
<accession>A0A8J2LR91</accession>
<feature type="non-terminal residue" evidence="2">
    <location>
        <position position="175"/>
    </location>
</feature>
<evidence type="ECO:0000313" key="3">
    <source>
        <dbReference type="Proteomes" id="UP000708208"/>
    </source>
</evidence>
<feature type="non-terminal residue" evidence="2">
    <location>
        <position position="1"/>
    </location>
</feature>
<proteinExistence type="predicted"/>